<dbReference type="InterPro" id="IPR000836">
    <property type="entry name" value="PRTase_dom"/>
</dbReference>
<dbReference type="Gene3D" id="3.40.50.2020">
    <property type="match status" value="1"/>
</dbReference>
<evidence type="ECO:0000313" key="4">
    <source>
        <dbReference type="EMBL" id="OGY28068.1"/>
    </source>
</evidence>
<sequence>MVFESREEAGTLLADQLKKYGKDCVVLAIPRGGVVVGAQIARALSCPFEVVIIRKLGAPGNPELAIGATTSKGGVVLDQELIKRLEVTKGYIRSELSRQQKEARRREKVYLKGETINITDKTVILVDDGIATGATVETAIQAVKEKLPAKVVLAVPVAPPHTVERLKNEVDELVVLSTPEHFWAIGEFYEHFPQISDGEVVKILQNK</sequence>
<dbReference type="AlphaFoldDB" id="A0A1G1WK02"/>
<dbReference type="CDD" id="cd06223">
    <property type="entry name" value="PRTases_typeI"/>
    <property type="match status" value="1"/>
</dbReference>
<dbReference type="PANTHER" id="PTHR11907">
    <property type="entry name" value="AMIDOPHOSPHORIBOSYLTRANSFERASE"/>
    <property type="match status" value="1"/>
</dbReference>
<dbReference type="Gene3D" id="3.30.1310.20">
    <property type="entry name" value="PRTase-like"/>
    <property type="match status" value="1"/>
</dbReference>
<dbReference type="SUPFAM" id="SSF53271">
    <property type="entry name" value="PRTase-like"/>
    <property type="match status" value="1"/>
</dbReference>
<accession>A0A1G1WK02</accession>
<dbReference type="Pfam" id="PF00156">
    <property type="entry name" value="Pribosyltran"/>
    <property type="match status" value="2"/>
</dbReference>
<dbReference type="GO" id="GO:0016740">
    <property type="term" value="F:transferase activity"/>
    <property type="evidence" value="ECO:0007669"/>
    <property type="project" value="UniProtKB-KW"/>
</dbReference>
<feature type="domain" description="Phosphoribosyltransferase" evidence="3">
    <location>
        <begin position="72"/>
        <end position="186"/>
    </location>
</feature>
<evidence type="ECO:0000256" key="1">
    <source>
        <dbReference type="ARBA" id="ARBA00022679"/>
    </source>
</evidence>
<keyword evidence="2" id="KW-0315">Glutamine amidotransferase</keyword>
<dbReference type="InterPro" id="IPR029057">
    <property type="entry name" value="PRTase-like"/>
</dbReference>
<keyword evidence="1" id="KW-0808">Transferase</keyword>
<reference evidence="4 5" key="1">
    <citation type="journal article" date="2016" name="Nat. Commun.">
        <title>Thousands of microbial genomes shed light on interconnected biogeochemical processes in an aquifer system.</title>
        <authorList>
            <person name="Anantharaman K."/>
            <person name="Brown C.T."/>
            <person name="Hug L.A."/>
            <person name="Sharon I."/>
            <person name="Castelle C.J."/>
            <person name="Probst A.J."/>
            <person name="Thomas B.C."/>
            <person name="Singh A."/>
            <person name="Wilkins M.J."/>
            <person name="Karaoz U."/>
            <person name="Brodie E.L."/>
            <person name="Williams K.H."/>
            <person name="Hubbard S.S."/>
            <person name="Banfield J.F."/>
        </authorList>
    </citation>
    <scope>NUCLEOTIDE SEQUENCE [LARGE SCALE GENOMIC DNA]</scope>
</reference>
<proteinExistence type="predicted"/>
<organism evidence="4 5">
    <name type="scientific">Candidatus Woykebacteria bacterium RBG_19FT_COMBO_43_10</name>
    <dbReference type="NCBI Taxonomy" id="1802598"/>
    <lineage>
        <taxon>Bacteria</taxon>
        <taxon>Candidatus Woykeibacteriota</taxon>
    </lineage>
</organism>
<evidence type="ECO:0000259" key="3">
    <source>
        <dbReference type="Pfam" id="PF00156"/>
    </source>
</evidence>
<dbReference type="Proteomes" id="UP000176645">
    <property type="component" value="Unassembled WGS sequence"/>
</dbReference>
<feature type="domain" description="Phosphoribosyltransferase" evidence="3">
    <location>
        <begin position="13"/>
        <end position="67"/>
    </location>
</feature>
<comment type="caution">
    <text evidence="4">The sequence shown here is derived from an EMBL/GenBank/DDBJ whole genome shotgun (WGS) entry which is preliminary data.</text>
</comment>
<evidence type="ECO:0000256" key="2">
    <source>
        <dbReference type="ARBA" id="ARBA00022962"/>
    </source>
</evidence>
<dbReference type="EMBL" id="MHCU01000014">
    <property type="protein sequence ID" value="OGY28068.1"/>
    <property type="molecule type" value="Genomic_DNA"/>
</dbReference>
<evidence type="ECO:0000313" key="5">
    <source>
        <dbReference type="Proteomes" id="UP000176645"/>
    </source>
</evidence>
<name>A0A1G1WK02_9BACT</name>
<gene>
    <name evidence="4" type="ORF">A2Z42_02510</name>
</gene>
<protein>
    <recommendedName>
        <fullName evidence="3">Phosphoribosyltransferase domain-containing protein</fullName>
    </recommendedName>
</protein>